<dbReference type="Proteomes" id="UP000179807">
    <property type="component" value="Unassembled WGS sequence"/>
</dbReference>
<keyword evidence="3" id="KW-1185">Reference proteome</keyword>
<evidence type="ECO:0008006" key="4">
    <source>
        <dbReference type="Google" id="ProtNLM"/>
    </source>
</evidence>
<protein>
    <recommendedName>
        <fullName evidence="4">LisH domain-containing protein</fullName>
    </recommendedName>
</protein>
<accession>A0A1J4L0E3</accession>
<gene>
    <name evidence="2" type="ORF">TRFO_14172</name>
</gene>
<evidence type="ECO:0000313" key="3">
    <source>
        <dbReference type="Proteomes" id="UP000179807"/>
    </source>
</evidence>
<proteinExistence type="predicted"/>
<evidence type="ECO:0000256" key="1">
    <source>
        <dbReference type="SAM" id="MobiDB-lite"/>
    </source>
</evidence>
<name>A0A1J4L0E3_9EUKA</name>
<feature type="region of interest" description="Disordered" evidence="1">
    <location>
        <begin position="180"/>
        <end position="209"/>
    </location>
</feature>
<organism evidence="2 3">
    <name type="scientific">Tritrichomonas foetus</name>
    <dbReference type="NCBI Taxonomy" id="1144522"/>
    <lineage>
        <taxon>Eukaryota</taxon>
        <taxon>Metamonada</taxon>
        <taxon>Parabasalia</taxon>
        <taxon>Tritrichomonadida</taxon>
        <taxon>Tritrichomonadidae</taxon>
        <taxon>Tritrichomonas</taxon>
    </lineage>
</organism>
<dbReference type="AlphaFoldDB" id="A0A1J4L0E3"/>
<evidence type="ECO:0000313" key="2">
    <source>
        <dbReference type="EMBL" id="OHT15404.1"/>
    </source>
</evidence>
<dbReference type="VEuPathDB" id="TrichDB:TRFO_14172"/>
<reference evidence="2" key="1">
    <citation type="submission" date="2016-10" db="EMBL/GenBank/DDBJ databases">
        <authorList>
            <person name="Benchimol M."/>
            <person name="Almeida L.G."/>
            <person name="Vasconcelos A.T."/>
            <person name="Perreira-Neves A."/>
            <person name="Rosa I.A."/>
            <person name="Tasca T."/>
            <person name="Bogo M.R."/>
            <person name="de Souza W."/>
        </authorList>
    </citation>
    <scope>NUCLEOTIDE SEQUENCE [LARGE SCALE GENOMIC DNA]</scope>
    <source>
        <strain evidence="2">K</strain>
    </source>
</reference>
<comment type="caution">
    <text evidence="2">The sequence shown here is derived from an EMBL/GenBank/DDBJ whole genome shotgun (WGS) entry which is preliminary data.</text>
</comment>
<dbReference type="GeneID" id="94832353"/>
<dbReference type="RefSeq" id="XP_068368540.1">
    <property type="nucleotide sequence ID" value="XM_068497649.1"/>
</dbReference>
<dbReference type="EMBL" id="MLAK01000229">
    <property type="protein sequence ID" value="OHT15404.1"/>
    <property type="molecule type" value="Genomic_DNA"/>
</dbReference>
<sequence length="209" mass="23873">MSSSDSDNYDQVYYLTRTSYIEAGCPNHLTASLFCLISDLVKNISNEKLNILKSPPKILENFNESKKEIYFMAFQLIMKFLEENKMDLVISAIDNELCQKFQFPKDFNSTFGQDTTLSASNFLQNLIDSKERFVSESDENNEAFMTSFKENFNLSSKSFYSSMKSLNPLLCSGNSLRPSTFSMSGNSQEEEDVETYFGESNSDLLEEDD</sequence>